<feature type="transmembrane region" description="Helical" evidence="1">
    <location>
        <begin position="6"/>
        <end position="25"/>
    </location>
</feature>
<evidence type="ECO:0000313" key="3">
    <source>
        <dbReference type="Proteomes" id="UP000824504"/>
    </source>
</evidence>
<keyword evidence="1" id="KW-0812">Transmembrane</keyword>
<keyword evidence="1" id="KW-0472">Membrane</keyword>
<dbReference type="EMBL" id="CP079216">
    <property type="protein sequence ID" value="QXT63909.1"/>
    <property type="molecule type" value="Genomic_DNA"/>
</dbReference>
<protein>
    <submittedName>
        <fullName evidence="2">Uncharacterized protein</fullName>
    </submittedName>
</protein>
<dbReference type="Proteomes" id="UP000824504">
    <property type="component" value="Chromosome"/>
</dbReference>
<dbReference type="RefSeq" id="WP_219083835.1">
    <property type="nucleotide sequence ID" value="NZ_CP079216.1"/>
</dbReference>
<keyword evidence="1" id="KW-1133">Transmembrane helix</keyword>
<proteinExistence type="predicted"/>
<name>A0ABX8SLU1_9ACTN</name>
<keyword evidence="3" id="KW-1185">Reference proteome</keyword>
<organism evidence="2 3">
    <name type="scientific">Tessaracoccus palaemonis</name>
    <dbReference type="NCBI Taxonomy" id="2829499"/>
    <lineage>
        <taxon>Bacteria</taxon>
        <taxon>Bacillati</taxon>
        <taxon>Actinomycetota</taxon>
        <taxon>Actinomycetes</taxon>
        <taxon>Propionibacteriales</taxon>
        <taxon>Propionibacteriaceae</taxon>
        <taxon>Tessaracoccus</taxon>
    </lineage>
</organism>
<gene>
    <name evidence="2" type="ORF">KDB89_05475</name>
</gene>
<accession>A0ABX8SLU1</accession>
<sequence length="61" mass="6481">MVWIVIVALLAVAGAVVLVVYALGLRHRAEGLKAEIDVTSGRIREIAGLLGSVEIASLRRD</sequence>
<reference evidence="2 3" key="1">
    <citation type="submission" date="2021-07" db="EMBL/GenBank/DDBJ databases">
        <title>complete genome sequencing of Tessaracoccus sp.J1M15.</title>
        <authorList>
            <person name="Bae J.-W."/>
            <person name="Kim D.-y."/>
        </authorList>
    </citation>
    <scope>NUCLEOTIDE SEQUENCE [LARGE SCALE GENOMIC DNA]</scope>
    <source>
        <strain evidence="2 3">J1M15</strain>
    </source>
</reference>
<evidence type="ECO:0000256" key="1">
    <source>
        <dbReference type="SAM" id="Phobius"/>
    </source>
</evidence>
<evidence type="ECO:0000313" key="2">
    <source>
        <dbReference type="EMBL" id="QXT63909.1"/>
    </source>
</evidence>